<keyword evidence="1" id="KW-0732">Signal</keyword>
<sequence length="259" mass="29009">MNLYLIKRCPFYCIPMLSLYLLILVAVSLSTAEYQGGQKPEADCKVPVEFPQGKRDTFIKNINERRQLMVKGEQKNGKNGGKLPKGENVLEMEWSCELERKAIDALNKTCSPKSPDAQTTGLLYQDNGSKQDPMDVWLSEINDKSIELHSHPEAPVKYTGVNERYCNLVRYDAPHIGCAERECDGKKTTFCLIDQPPLQKGDVVYYWGKGECPTGKCRPPSSGCHTETGLCFKPVPTTTPATTTGKRMFCHPFYGCVEV</sequence>
<dbReference type="SMART" id="SM00198">
    <property type="entry name" value="SCP"/>
    <property type="match status" value="1"/>
</dbReference>
<dbReference type="AlphaFoldDB" id="A0A016UR73"/>
<name>A0A016UR73_9BILA</name>
<dbReference type="SUPFAM" id="SSF55797">
    <property type="entry name" value="PR-1-like"/>
    <property type="match status" value="1"/>
</dbReference>
<feature type="chain" id="PRO_5001492653" description="SCP domain-containing protein" evidence="1">
    <location>
        <begin position="33"/>
        <end position="259"/>
    </location>
</feature>
<evidence type="ECO:0000313" key="3">
    <source>
        <dbReference type="EMBL" id="EYC17690.1"/>
    </source>
</evidence>
<organism evidence="3 4">
    <name type="scientific">Ancylostoma ceylanicum</name>
    <dbReference type="NCBI Taxonomy" id="53326"/>
    <lineage>
        <taxon>Eukaryota</taxon>
        <taxon>Metazoa</taxon>
        <taxon>Ecdysozoa</taxon>
        <taxon>Nematoda</taxon>
        <taxon>Chromadorea</taxon>
        <taxon>Rhabditida</taxon>
        <taxon>Rhabditina</taxon>
        <taxon>Rhabditomorpha</taxon>
        <taxon>Strongyloidea</taxon>
        <taxon>Ancylostomatidae</taxon>
        <taxon>Ancylostomatinae</taxon>
        <taxon>Ancylostoma</taxon>
    </lineage>
</organism>
<reference evidence="4" key="1">
    <citation type="journal article" date="2015" name="Nat. Genet.">
        <title>The genome and transcriptome of the zoonotic hookworm Ancylostoma ceylanicum identify infection-specific gene families.</title>
        <authorList>
            <person name="Schwarz E.M."/>
            <person name="Hu Y."/>
            <person name="Antoshechkin I."/>
            <person name="Miller M.M."/>
            <person name="Sternberg P.W."/>
            <person name="Aroian R.V."/>
        </authorList>
    </citation>
    <scope>NUCLEOTIDE SEQUENCE</scope>
    <source>
        <strain evidence="4">HY135</strain>
    </source>
</reference>
<feature type="signal peptide" evidence="1">
    <location>
        <begin position="1"/>
        <end position="32"/>
    </location>
</feature>
<dbReference type="CDD" id="cd05380">
    <property type="entry name" value="CAP_euk"/>
    <property type="match status" value="1"/>
</dbReference>
<keyword evidence="4" id="KW-1185">Reference proteome</keyword>
<dbReference type="Gene3D" id="3.40.33.10">
    <property type="entry name" value="CAP"/>
    <property type="match status" value="1"/>
</dbReference>
<dbReference type="Pfam" id="PF00188">
    <property type="entry name" value="CAP"/>
    <property type="match status" value="1"/>
</dbReference>
<evidence type="ECO:0000259" key="2">
    <source>
        <dbReference type="SMART" id="SM00198"/>
    </source>
</evidence>
<accession>A0A016UR73</accession>
<feature type="domain" description="SCP" evidence="2">
    <location>
        <begin position="53"/>
        <end position="214"/>
    </location>
</feature>
<dbReference type="STRING" id="53326.A0A016UR73"/>
<protein>
    <recommendedName>
        <fullName evidence="2">SCP domain-containing protein</fullName>
    </recommendedName>
</protein>
<gene>
    <name evidence="3" type="primary">Acey_s0030.g2215</name>
    <name evidence="3" type="synonym">ASP-s0030.g2215</name>
    <name evidence="3" type="ORF">Y032_0030g2215</name>
</gene>
<evidence type="ECO:0000313" key="4">
    <source>
        <dbReference type="Proteomes" id="UP000024635"/>
    </source>
</evidence>
<proteinExistence type="predicted"/>
<dbReference type="InterPro" id="IPR035940">
    <property type="entry name" value="CAP_sf"/>
</dbReference>
<comment type="caution">
    <text evidence="3">The sequence shown here is derived from an EMBL/GenBank/DDBJ whole genome shotgun (WGS) entry which is preliminary data.</text>
</comment>
<dbReference type="Proteomes" id="UP000024635">
    <property type="component" value="Unassembled WGS sequence"/>
</dbReference>
<dbReference type="InterPro" id="IPR014044">
    <property type="entry name" value="CAP_dom"/>
</dbReference>
<evidence type="ECO:0000256" key="1">
    <source>
        <dbReference type="SAM" id="SignalP"/>
    </source>
</evidence>
<dbReference type="EMBL" id="JARK01001366">
    <property type="protein sequence ID" value="EYC17690.1"/>
    <property type="molecule type" value="Genomic_DNA"/>
</dbReference>